<evidence type="ECO:0000256" key="13">
    <source>
        <dbReference type="ARBA" id="ARBA00023180"/>
    </source>
</evidence>
<evidence type="ECO:0000256" key="14">
    <source>
        <dbReference type="ARBA" id="ARBA00023257"/>
    </source>
</evidence>
<dbReference type="GO" id="GO:0007271">
    <property type="term" value="P:synaptic transmission, cholinergic"/>
    <property type="evidence" value="ECO:0007669"/>
    <property type="project" value="UniProtKB-ARBA"/>
</dbReference>
<evidence type="ECO:0000256" key="18">
    <source>
        <dbReference type="RuleBase" id="RU000687"/>
    </source>
</evidence>
<evidence type="ECO:0000256" key="10">
    <source>
        <dbReference type="ARBA" id="ARBA00023136"/>
    </source>
</evidence>
<feature type="domain" description="Neurotransmitter-gated ion-channel ligand-binding" evidence="20">
    <location>
        <begin position="40"/>
        <end position="254"/>
    </location>
</feature>
<name>A0A5E4MM57_9HEMI</name>
<dbReference type="FunFam" id="2.70.170.10:FF:000013">
    <property type="entry name" value="Acetylcholine receptor subunit alpha"/>
    <property type="match status" value="1"/>
</dbReference>
<evidence type="ECO:0000259" key="20">
    <source>
        <dbReference type="Pfam" id="PF02931"/>
    </source>
</evidence>
<comment type="similarity">
    <text evidence="2">Belongs to the ligand-gated ion channel (TC 1.A.9) family. Acetylcholine receptor (TC 1.A.9.1) subfamily.</text>
</comment>
<feature type="transmembrane region" description="Helical" evidence="18">
    <location>
        <begin position="320"/>
        <end position="343"/>
    </location>
</feature>
<keyword evidence="10 18" id="KW-0472">Membrane</keyword>
<dbReference type="PRINTS" id="PR00252">
    <property type="entry name" value="NRIONCHANNEL"/>
</dbReference>
<accession>A0A5E4MM57</accession>
<evidence type="ECO:0000256" key="16">
    <source>
        <dbReference type="ARBA" id="ARBA00023303"/>
    </source>
</evidence>
<feature type="signal peptide" evidence="18">
    <location>
        <begin position="1"/>
        <end position="27"/>
    </location>
</feature>
<evidence type="ECO:0000256" key="9">
    <source>
        <dbReference type="ARBA" id="ARBA00023065"/>
    </source>
</evidence>
<keyword evidence="12 22" id="KW-0675">Receptor</keyword>
<keyword evidence="8" id="KW-0770">Synapse</keyword>
<dbReference type="CDD" id="cd19064">
    <property type="entry name" value="LGIC_TM_nAChR"/>
    <property type="match status" value="1"/>
</dbReference>
<dbReference type="CDD" id="cd19031">
    <property type="entry name" value="LGIC_ECD_nAChR_proto_alpha-like"/>
    <property type="match status" value="1"/>
</dbReference>
<keyword evidence="4" id="KW-1003">Cell membrane</keyword>
<dbReference type="FunFam" id="1.20.58.390:FF:000022">
    <property type="entry name" value="Nicotinic acetylcholine receptor subunit alpha4"/>
    <property type="match status" value="1"/>
</dbReference>
<keyword evidence="15" id="KW-1071">Ligand-gated ion channel</keyword>
<dbReference type="InterPro" id="IPR036734">
    <property type="entry name" value="Neur_chan_lig-bd_sf"/>
</dbReference>
<evidence type="ECO:0000256" key="17">
    <source>
        <dbReference type="ARBA" id="ARBA00034104"/>
    </source>
</evidence>
<organism evidence="22 23">
    <name type="scientific">Cinara cedri</name>
    <dbReference type="NCBI Taxonomy" id="506608"/>
    <lineage>
        <taxon>Eukaryota</taxon>
        <taxon>Metazoa</taxon>
        <taxon>Ecdysozoa</taxon>
        <taxon>Arthropoda</taxon>
        <taxon>Hexapoda</taxon>
        <taxon>Insecta</taxon>
        <taxon>Pterygota</taxon>
        <taxon>Neoptera</taxon>
        <taxon>Paraneoptera</taxon>
        <taxon>Hemiptera</taxon>
        <taxon>Sternorrhyncha</taxon>
        <taxon>Aphidomorpha</taxon>
        <taxon>Aphidoidea</taxon>
        <taxon>Aphididae</taxon>
        <taxon>Lachninae</taxon>
        <taxon>Cinara</taxon>
    </lineage>
</organism>
<dbReference type="InterPro" id="IPR006201">
    <property type="entry name" value="Neur_channel"/>
</dbReference>
<dbReference type="PANTHER" id="PTHR18945">
    <property type="entry name" value="NEUROTRANSMITTER GATED ION CHANNEL"/>
    <property type="match status" value="1"/>
</dbReference>
<evidence type="ECO:0000256" key="15">
    <source>
        <dbReference type="ARBA" id="ARBA00023286"/>
    </source>
</evidence>
<dbReference type="InterPro" id="IPR002394">
    <property type="entry name" value="Nicotinic_acetylcholine_rcpt"/>
</dbReference>
<dbReference type="GO" id="GO:0004888">
    <property type="term" value="F:transmembrane signaling receptor activity"/>
    <property type="evidence" value="ECO:0007669"/>
    <property type="project" value="InterPro"/>
</dbReference>
<feature type="transmembrane region" description="Helical" evidence="18">
    <location>
        <begin position="255"/>
        <end position="279"/>
    </location>
</feature>
<keyword evidence="5 18" id="KW-0812">Transmembrane</keyword>
<keyword evidence="11" id="KW-1015">Disulfide bond</keyword>
<reference evidence="22 23" key="1">
    <citation type="submission" date="2019-08" db="EMBL/GenBank/DDBJ databases">
        <authorList>
            <person name="Alioto T."/>
            <person name="Alioto T."/>
            <person name="Gomez Garrido J."/>
        </authorList>
    </citation>
    <scope>NUCLEOTIDE SEQUENCE [LARGE SCALE GENOMIC DNA]</scope>
</reference>
<dbReference type="EMBL" id="CABPRJ010000967">
    <property type="protein sequence ID" value="VVC33343.1"/>
    <property type="molecule type" value="Genomic_DNA"/>
</dbReference>
<dbReference type="InterPro" id="IPR006029">
    <property type="entry name" value="Neurotrans-gated_channel_TM"/>
</dbReference>
<proteinExistence type="inferred from homology"/>
<comment type="subcellular location">
    <subcellularLocation>
        <location evidence="17">Postsynaptic cell membrane</location>
        <topology evidence="17">Multi-pass membrane protein</topology>
    </subcellularLocation>
</comment>
<feature type="transmembrane region" description="Helical" evidence="18">
    <location>
        <begin position="561"/>
        <end position="581"/>
    </location>
</feature>
<evidence type="ECO:0000256" key="12">
    <source>
        <dbReference type="ARBA" id="ARBA00023170"/>
    </source>
</evidence>
<feature type="transmembrane region" description="Helical" evidence="18">
    <location>
        <begin position="286"/>
        <end position="308"/>
    </location>
</feature>
<dbReference type="Pfam" id="PF02932">
    <property type="entry name" value="Neur_chan_memb"/>
    <property type="match status" value="1"/>
</dbReference>
<dbReference type="GO" id="GO:0045211">
    <property type="term" value="C:postsynaptic membrane"/>
    <property type="evidence" value="ECO:0007669"/>
    <property type="project" value="UniProtKB-SubCell"/>
</dbReference>
<evidence type="ECO:0000313" key="22">
    <source>
        <dbReference type="EMBL" id="VVC33343.1"/>
    </source>
</evidence>
<dbReference type="Gene3D" id="2.70.170.10">
    <property type="entry name" value="Neurotransmitter-gated ion-channel ligand-binding domain"/>
    <property type="match status" value="1"/>
</dbReference>
<evidence type="ECO:0000256" key="3">
    <source>
        <dbReference type="ARBA" id="ARBA00022448"/>
    </source>
</evidence>
<keyword evidence="13" id="KW-0325">Glycoprotein</keyword>
<dbReference type="InterPro" id="IPR038050">
    <property type="entry name" value="Neuro_actylchol_rec"/>
</dbReference>
<dbReference type="SUPFAM" id="SSF63712">
    <property type="entry name" value="Nicotinic receptor ligand binding domain-like"/>
    <property type="match status" value="1"/>
</dbReference>
<feature type="chain" id="PRO_5023136786" evidence="18">
    <location>
        <begin position="28"/>
        <end position="607"/>
    </location>
</feature>
<keyword evidence="6 18" id="KW-0732">Signal</keyword>
<evidence type="ECO:0000313" key="23">
    <source>
        <dbReference type="Proteomes" id="UP000325440"/>
    </source>
</evidence>
<evidence type="ECO:0000256" key="7">
    <source>
        <dbReference type="ARBA" id="ARBA00022989"/>
    </source>
</evidence>
<keyword evidence="23" id="KW-1185">Reference proteome</keyword>
<evidence type="ECO:0000256" key="1">
    <source>
        <dbReference type="ARBA" id="ARBA00003328"/>
    </source>
</evidence>
<feature type="region of interest" description="Disordered" evidence="19">
    <location>
        <begin position="483"/>
        <end position="521"/>
    </location>
</feature>
<evidence type="ECO:0000256" key="19">
    <source>
        <dbReference type="SAM" id="MobiDB-lite"/>
    </source>
</evidence>
<evidence type="ECO:0000256" key="4">
    <source>
        <dbReference type="ARBA" id="ARBA00022475"/>
    </source>
</evidence>
<sequence length="607" mass="68840">MIRLRGRKPTMRIICSLFAAVIVGQLAMPNASVYGSADAKRLYDDLLSNYNRLIRPVGNNSDRLTVKMGLKLSQLIEVNLRNQIMTTNVWVEQEWTDYKLKWNPEDYGGVDTLHVPSEHIWLPDIVLYNNADGNYEVTIMTKAILHYTGKVVWKPPAIYKSFCEINVEYFPFDEQTCSMKFGSWTYDGYMMDLRHISQAPDSDVIEVGIDLQDYYLSVEWDIMGVPAVRHEKFYVCCEEPYLDIFFNITLRRKTLFYTVNLIIPCVGISFLSVLVFYLPSESGEKVSLCISILLSLTVFFLLLVEIIPPTSLTVPLLGKYLLFTMVLVTLSVFVTVAVLNVNFRSPVTHKMRPWVVKIFIQILPKVLFIERPKKEDSIDEDDDDDDKLHGVFDVPSEIDKYMGYNTGYNSFDYDVPTPLPATRYRAICSSGVGGSGGSVGGMGAGTVVAAGSNDTVVNMASDDEDEDAIELDAEDEYDDMFSPATTTDEGLASPTFESHHQHQHHHHQHQHGCPVDQQPRHDPAMQTIQDAKFIAQHVKNQDKFDAIIEDWQYVAMVLDRLFLWIFTLACLIGTALIIFQAPALYDKTKPIDIIYSKIAKKKLQAIL</sequence>
<evidence type="ECO:0000256" key="6">
    <source>
        <dbReference type="ARBA" id="ARBA00022729"/>
    </source>
</evidence>
<keyword evidence="14" id="KW-0628">Postsynaptic cell membrane</keyword>
<feature type="domain" description="Neurotransmitter-gated ion-channel transmembrane" evidence="21">
    <location>
        <begin position="261"/>
        <end position="577"/>
    </location>
</feature>
<dbReference type="InterPro" id="IPR006202">
    <property type="entry name" value="Neur_chan_lig-bd"/>
</dbReference>
<dbReference type="InterPro" id="IPR018000">
    <property type="entry name" value="Neurotransmitter_ion_chnl_CS"/>
</dbReference>
<dbReference type="OrthoDB" id="5975154at2759"/>
<evidence type="ECO:0000256" key="11">
    <source>
        <dbReference type="ARBA" id="ARBA00023157"/>
    </source>
</evidence>
<keyword evidence="7 18" id="KW-1133">Transmembrane helix</keyword>
<dbReference type="PROSITE" id="PS00236">
    <property type="entry name" value="NEUROTR_ION_CHANNEL"/>
    <property type="match status" value="1"/>
</dbReference>
<keyword evidence="9 18" id="KW-0406">Ion transport</keyword>
<keyword evidence="16 18" id="KW-0407">Ion channel</keyword>
<gene>
    <name evidence="22" type="ORF">CINCED_3A016935</name>
</gene>
<protein>
    <submittedName>
        <fullName evidence="22">Nicotinic acetylcholine receptor,Neurotransmitter-gated ion-channel, conserved</fullName>
    </submittedName>
</protein>
<dbReference type="NCBIfam" id="TIGR00860">
    <property type="entry name" value="LIC"/>
    <property type="match status" value="1"/>
</dbReference>
<dbReference type="Pfam" id="PF02931">
    <property type="entry name" value="Neur_chan_LBD"/>
    <property type="match status" value="1"/>
</dbReference>
<dbReference type="AlphaFoldDB" id="A0A5E4MM57"/>
<evidence type="ECO:0000256" key="2">
    <source>
        <dbReference type="ARBA" id="ARBA00009237"/>
    </source>
</evidence>
<keyword evidence="3 18" id="KW-0813">Transport</keyword>
<dbReference type="GO" id="GO:0022848">
    <property type="term" value="F:acetylcholine-gated monoatomic cation-selective channel activity"/>
    <property type="evidence" value="ECO:0007669"/>
    <property type="project" value="InterPro"/>
</dbReference>
<dbReference type="Gene3D" id="1.20.58.390">
    <property type="entry name" value="Neurotransmitter-gated ion-channel transmembrane domain"/>
    <property type="match status" value="2"/>
</dbReference>
<dbReference type="Proteomes" id="UP000325440">
    <property type="component" value="Unassembled WGS sequence"/>
</dbReference>
<dbReference type="PRINTS" id="PR00254">
    <property type="entry name" value="NICOTINICR"/>
</dbReference>
<comment type="function">
    <text evidence="1">After binding acetylcholine, the AChR responds by an extensive change in conformation that affects all subunits and leads to opening of an ion-conducting channel across the plasma membrane.</text>
</comment>
<evidence type="ECO:0000259" key="21">
    <source>
        <dbReference type="Pfam" id="PF02932"/>
    </source>
</evidence>
<dbReference type="InterPro" id="IPR036719">
    <property type="entry name" value="Neuro-gated_channel_TM_sf"/>
</dbReference>
<feature type="compositionally biased region" description="Basic residues" evidence="19">
    <location>
        <begin position="501"/>
        <end position="510"/>
    </location>
</feature>
<evidence type="ECO:0000256" key="8">
    <source>
        <dbReference type="ARBA" id="ARBA00023018"/>
    </source>
</evidence>
<dbReference type="FunFam" id="1.20.58.390:FF:000012">
    <property type="entry name" value="Acetylcholine receptor subunit alpha-like"/>
    <property type="match status" value="1"/>
</dbReference>
<evidence type="ECO:0000256" key="5">
    <source>
        <dbReference type="ARBA" id="ARBA00022692"/>
    </source>
</evidence>
<dbReference type="SUPFAM" id="SSF90112">
    <property type="entry name" value="Neurotransmitter-gated ion-channel transmembrane pore"/>
    <property type="match status" value="1"/>
</dbReference>